<dbReference type="PANTHER" id="PTHR34860">
    <property type="entry name" value="REPRESSOR-LIKE PROTEIN SSO7C3"/>
    <property type="match status" value="1"/>
</dbReference>
<dbReference type="AlphaFoldDB" id="A0A3G2RA29"/>
<dbReference type="PROSITE" id="PS51740">
    <property type="entry name" value="SPOVT_ABRB"/>
    <property type="match status" value="1"/>
</dbReference>
<dbReference type="Pfam" id="PF04014">
    <property type="entry name" value="MazE_antitoxin"/>
    <property type="match status" value="1"/>
</dbReference>
<feature type="domain" description="SpoVT-AbrB" evidence="3">
    <location>
        <begin position="1"/>
        <end position="46"/>
    </location>
</feature>
<dbReference type="Gene3D" id="2.10.260.10">
    <property type="match status" value="1"/>
</dbReference>
<dbReference type="InterPro" id="IPR037914">
    <property type="entry name" value="SpoVT-AbrB_sf"/>
</dbReference>
<dbReference type="PANTHER" id="PTHR34860:SF6">
    <property type="entry name" value="REPRESSOR-LIKE PROTEIN SSO7C3"/>
    <property type="match status" value="1"/>
</dbReference>
<name>A0A3G2RA29_9FIRM</name>
<organism evidence="4 5">
    <name type="scientific">Biomaibacter acetigenes</name>
    <dbReference type="NCBI Taxonomy" id="2316383"/>
    <lineage>
        <taxon>Bacteria</taxon>
        <taxon>Bacillati</taxon>
        <taxon>Bacillota</taxon>
        <taxon>Clostridia</taxon>
        <taxon>Thermosediminibacterales</taxon>
        <taxon>Tepidanaerobacteraceae</taxon>
        <taxon>Biomaibacter</taxon>
    </lineage>
</organism>
<keyword evidence="5" id="KW-1185">Reference proteome</keyword>
<dbReference type="InterPro" id="IPR007159">
    <property type="entry name" value="SpoVT-AbrB_dom"/>
</dbReference>
<accession>A0A3G2RA29</accession>
<dbReference type="KEGG" id="bacg:D2962_16910"/>
<dbReference type="Proteomes" id="UP000280960">
    <property type="component" value="Chromosome"/>
</dbReference>
<feature type="transmembrane region" description="Helical" evidence="2">
    <location>
        <begin position="93"/>
        <end position="117"/>
    </location>
</feature>
<sequence length="120" mass="13730">MTTVKVSSKGQIVLPIDIREKISIKQGDVLLLHLVGDKIIIEPIKKTTKKNWEKVLKETSGILPDNNPNYIDELRASSLIKAGGKKGRKLRPFLIYFFLFPGKYFDIIFQGTAQWWMRGV</sequence>
<dbReference type="NCBIfam" id="TIGR01439">
    <property type="entry name" value="lp_hng_hel_AbrB"/>
    <property type="match status" value="1"/>
</dbReference>
<dbReference type="SUPFAM" id="SSF89447">
    <property type="entry name" value="AbrB/MazE/MraZ-like"/>
    <property type="match status" value="1"/>
</dbReference>
<keyword evidence="2" id="KW-1133">Transmembrane helix</keyword>
<keyword evidence="1 4" id="KW-0238">DNA-binding</keyword>
<keyword evidence="2" id="KW-0472">Membrane</keyword>
<dbReference type="GO" id="GO:0003677">
    <property type="term" value="F:DNA binding"/>
    <property type="evidence" value="ECO:0007669"/>
    <property type="project" value="UniProtKB-UniRule"/>
</dbReference>
<dbReference type="InterPro" id="IPR052975">
    <property type="entry name" value="Repressor-like_regulatory"/>
</dbReference>
<evidence type="ECO:0000313" key="5">
    <source>
        <dbReference type="Proteomes" id="UP000280960"/>
    </source>
</evidence>
<evidence type="ECO:0000259" key="3">
    <source>
        <dbReference type="PROSITE" id="PS51740"/>
    </source>
</evidence>
<evidence type="ECO:0000256" key="2">
    <source>
        <dbReference type="SAM" id="Phobius"/>
    </source>
</evidence>
<evidence type="ECO:0000313" key="4">
    <source>
        <dbReference type="EMBL" id="AYO32352.1"/>
    </source>
</evidence>
<dbReference type="SMART" id="SM00966">
    <property type="entry name" value="SpoVT_AbrB"/>
    <property type="match status" value="1"/>
</dbReference>
<keyword evidence="2" id="KW-0812">Transmembrane</keyword>
<gene>
    <name evidence="4" type="ORF">D2962_16910</name>
</gene>
<reference evidence="4 5" key="1">
    <citation type="submission" date="2018-10" db="EMBL/GenBank/DDBJ databases">
        <authorList>
            <person name="Zhang X."/>
        </authorList>
    </citation>
    <scope>NUCLEOTIDE SEQUENCE [LARGE SCALE GENOMIC DNA]</scope>
    <source>
        <strain evidence="4 5">SK-G1</strain>
    </source>
</reference>
<proteinExistence type="predicted"/>
<dbReference type="EMBL" id="CP033169">
    <property type="protein sequence ID" value="AYO32352.1"/>
    <property type="molecule type" value="Genomic_DNA"/>
</dbReference>
<evidence type="ECO:0000256" key="1">
    <source>
        <dbReference type="PROSITE-ProRule" id="PRU01076"/>
    </source>
</evidence>
<protein>
    <submittedName>
        <fullName evidence="4">AbrB/MazE/SpoVT family DNA-binding domain-containing protein</fullName>
    </submittedName>
</protein>